<feature type="region of interest" description="Disordered" evidence="1">
    <location>
        <begin position="71"/>
        <end position="97"/>
    </location>
</feature>
<sequence length="113" mass="12270">MSSNTVGGGGRRGGGAQSEAVVPRSYHFSRDVELSPRARARRIVSAGLQRLRRAAATGLWRPRARPPPLLRLGLALPEHPPRPLPLQPPLRRRPRPGRRVCVLLVGARAATGK</sequence>
<reference evidence="2" key="2">
    <citation type="submission" date="2018-05" db="EMBL/GenBank/DDBJ databases">
        <title>OgluRS3 (Oryza glumaepatula Reference Sequence Version 3).</title>
        <authorList>
            <person name="Zhang J."/>
            <person name="Kudrna D."/>
            <person name="Lee S."/>
            <person name="Talag J."/>
            <person name="Welchert J."/>
            <person name="Wing R.A."/>
        </authorList>
    </citation>
    <scope>NUCLEOTIDE SEQUENCE [LARGE SCALE GENOMIC DNA]</scope>
</reference>
<dbReference type="EnsemblPlants" id="OGLUM07G24070.1">
    <property type="protein sequence ID" value="OGLUM07G24070.1"/>
    <property type="gene ID" value="OGLUM07G24070"/>
</dbReference>
<organism evidence="2">
    <name type="scientific">Oryza glumipatula</name>
    <dbReference type="NCBI Taxonomy" id="40148"/>
    <lineage>
        <taxon>Eukaryota</taxon>
        <taxon>Viridiplantae</taxon>
        <taxon>Streptophyta</taxon>
        <taxon>Embryophyta</taxon>
        <taxon>Tracheophyta</taxon>
        <taxon>Spermatophyta</taxon>
        <taxon>Magnoliopsida</taxon>
        <taxon>Liliopsida</taxon>
        <taxon>Poales</taxon>
        <taxon>Poaceae</taxon>
        <taxon>BOP clade</taxon>
        <taxon>Oryzoideae</taxon>
        <taxon>Oryzeae</taxon>
        <taxon>Oryzinae</taxon>
        <taxon>Oryza</taxon>
    </lineage>
</organism>
<accession>A0A0E0ANE5</accession>
<dbReference type="AlphaFoldDB" id="A0A0E0ANE5"/>
<feature type="region of interest" description="Disordered" evidence="1">
    <location>
        <begin position="1"/>
        <end position="22"/>
    </location>
</feature>
<feature type="compositionally biased region" description="Gly residues" evidence="1">
    <location>
        <begin position="1"/>
        <end position="16"/>
    </location>
</feature>
<evidence type="ECO:0000256" key="1">
    <source>
        <dbReference type="SAM" id="MobiDB-lite"/>
    </source>
</evidence>
<reference evidence="2" key="1">
    <citation type="submission" date="2015-04" db="UniProtKB">
        <authorList>
            <consortium name="EnsemblPlants"/>
        </authorList>
    </citation>
    <scope>IDENTIFICATION</scope>
</reference>
<dbReference type="HOGENOM" id="CLU_2137395_0_0_1"/>
<evidence type="ECO:0000313" key="3">
    <source>
        <dbReference type="Proteomes" id="UP000026961"/>
    </source>
</evidence>
<dbReference type="Gramene" id="OGLUM07G24070.1">
    <property type="protein sequence ID" value="OGLUM07G24070.1"/>
    <property type="gene ID" value="OGLUM07G24070"/>
</dbReference>
<protein>
    <submittedName>
        <fullName evidence="2">Uncharacterized protein</fullName>
    </submittedName>
</protein>
<keyword evidence="3" id="KW-1185">Reference proteome</keyword>
<dbReference type="Proteomes" id="UP000026961">
    <property type="component" value="Chromosome 7"/>
</dbReference>
<proteinExistence type="predicted"/>
<name>A0A0E0ANE5_9ORYZ</name>
<evidence type="ECO:0000313" key="2">
    <source>
        <dbReference type="EnsemblPlants" id="OGLUM07G24070.1"/>
    </source>
</evidence>